<organism evidence="2 3">
    <name type="scientific">Plakobranchus ocellatus</name>
    <dbReference type="NCBI Taxonomy" id="259542"/>
    <lineage>
        <taxon>Eukaryota</taxon>
        <taxon>Metazoa</taxon>
        <taxon>Spiralia</taxon>
        <taxon>Lophotrochozoa</taxon>
        <taxon>Mollusca</taxon>
        <taxon>Gastropoda</taxon>
        <taxon>Heterobranchia</taxon>
        <taxon>Euthyneura</taxon>
        <taxon>Panpulmonata</taxon>
        <taxon>Sacoglossa</taxon>
        <taxon>Placobranchoidea</taxon>
        <taxon>Plakobranchidae</taxon>
        <taxon>Plakobranchus</taxon>
    </lineage>
</organism>
<evidence type="ECO:0000256" key="1">
    <source>
        <dbReference type="SAM" id="MobiDB-lite"/>
    </source>
</evidence>
<dbReference type="AlphaFoldDB" id="A0AAV4CDN2"/>
<keyword evidence="3" id="KW-1185">Reference proteome</keyword>
<feature type="non-terminal residue" evidence="2">
    <location>
        <position position="52"/>
    </location>
</feature>
<comment type="caution">
    <text evidence="2">The sequence shown here is derived from an EMBL/GenBank/DDBJ whole genome shotgun (WGS) entry which is preliminary data.</text>
</comment>
<proteinExistence type="predicted"/>
<feature type="region of interest" description="Disordered" evidence="1">
    <location>
        <begin position="27"/>
        <end position="52"/>
    </location>
</feature>
<evidence type="ECO:0000313" key="3">
    <source>
        <dbReference type="Proteomes" id="UP000735302"/>
    </source>
</evidence>
<accession>A0AAV4CDN2</accession>
<sequence>MLAEARTVQIGYKTRCQCEAQMLRSSDHTGVQVRDGNKTSLQSHFTCRRSSR</sequence>
<protein>
    <submittedName>
        <fullName evidence="2">Uncharacterized protein</fullName>
    </submittedName>
</protein>
<name>A0AAV4CDN2_9GAST</name>
<reference evidence="2 3" key="1">
    <citation type="journal article" date="2021" name="Elife">
        <title>Chloroplast acquisition without the gene transfer in kleptoplastic sea slugs, Plakobranchus ocellatus.</title>
        <authorList>
            <person name="Maeda T."/>
            <person name="Takahashi S."/>
            <person name="Yoshida T."/>
            <person name="Shimamura S."/>
            <person name="Takaki Y."/>
            <person name="Nagai Y."/>
            <person name="Toyoda A."/>
            <person name="Suzuki Y."/>
            <person name="Arimoto A."/>
            <person name="Ishii H."/>
            <person name="Satoh N."/>
            <person name="Nishiyama T."/>
            <person name="Hasebe M."/>
            <person name="Maruyama T."/>
            <person name="Minagawa J."/>
            <person name="Obokata J."/>
            <person name="Shigenobu S."/>
        </authorList>
    </citation>
    <scope>NUCLEOTIDE SEQUENCE [LARGE SCALE GENOMIC DNA]</scope>
</reference>
<evidence type="ECO:0000313" key="2">
    <source>
        <dbReference type="EMBL" id="GFO30880.1"/>
    </source>
</evidence>
<gene>
    <name evidence="2" type="ORF">PoB_005738500</name>
</gene>
<dbReference type="EMBL" id="BLXT01006265">
    <property type="protein sequence ID" value="GFO30880.1"/>
    <property type="molecule type" value="Genomic_DNA"/>
</dbReference>
<dbReference type="Proteomes" id="UP000735302">
    <property type="component" value="Unassembled WGS sequence"/>
</dbReference>